<evidence type="ECO:0000256" key="1">
    <source>
        <dbReference type="SAM" id="MobiDB-lite"/>
    </source>
</evidence>
<feature type="region of interest" description="Disordered" evidence="1">
    <location>
        <begin position="1"/>
        <end position="36"/>
    </location>
</feature>
<sequence>MIGRSASGWRKRRARVLEGPAREERPRRAGDGYLPRRAAQTSIRGVVTSVPALV</sequence>
<dbReference type="AlphaFoldDB" id="A0A2T0MLE5"/>
<dbReference type="Proteomes" id="UP000238312">
    <property type="component" value="Unassembled WGS sequence"/>
</dbReference>
<keyword evidence="3" id="KW-1185">Reference proteome</keyword>
<protein>
    <submittedName>
        <fullName evidence="2">Uncharacterized protein</fullName>
    </submittedName>
</protein>
<evidence type="ECO:0000313" key="3">
    <source>
        <dbReference type="Proteomes" id="UP000238312"/>
    </source>
</evidence>
<comment type="caution">
    <text evidence="2">The sequence shown here is derived from an EMBL/GenBank/DDBJ whole genome shotgun (WGS) entry which is preliminary data.</text>
</comment>
<feature type="compositionally biased region" description="Basic and acidic residues" evidence="1">
    <location>
        <begin position="20"/>
        <end position="30"/>
    </location>
</feature>
<proteinExistence type="predicted"/>
<accession>A0A2T0MLE5</accession>
<gene>
    <name evidence="2" type="ORF">B0I32_123189</name>
</gene>
<name>A0A2T0MLE5_9ACTN</name>
<reference evidence="2 3" key="1">
    <citation type="submission" date="2018-03" db="EMBL/GenBank/DDBJ databases">
        <title>Genomic Encyclopedia of Type Strains, Phase III (KMG-III): the genomes of soil and plant-associated and newly described type strains.</title>
        <authorList>
            <person name="Whitman W."/>
        </authorList>
    </citation>
    <scope>NUCLEOTIDE SEQUENCE [LARGE SCALE GENOMIC DNA]</scope>
    <source>
        <strain evidence="2 3">CGMCC 4.7104</strain>
    </source>
</reference>
<evidence type="ECO:0000313" key="2">
    <source>
        <dbReference type="EMBL" id="PRX58465.1"/>
    </source>
</evidence>
<dbReference type="EMBL" id="PVNG01000023">
    <property type="protein sequence ID" value="PRX58465.1"/>
    <property type="molecule type" value="Genomic_DNA"/>
</dbReference>
<organism evidence="2 3">
    <name type="scientific">Nonomuraea fuscirosea</name>
    <dbReference type="NCBI Taxonomy" id="1291556"/>
    <lineage>
        <taxon>Bacteria</taxon>
        <taxon>Bacillati</taxon>
        <taxon>Actinomycetota</taxon>
        <taxon>Actinomycetes</taxon>
        <taxon>Streptosporangiales</taxon>
        <taxon>Streptosporangiaceae</taxon>
        <taxon>Nonomuraea</taxon>
    </lineage>
</organism>